<evidence type="ECO:0000313" key="3">
    <source>
        <dbReference type="WBParaSite" id="PDA_v2.g24821.t1"/>
    </source>
</evidence>
<reference evidence="3" key="1">
    <citation type="submission" date="2022-11" db="UniProtKB">
        <authorList>
            <consortium name="WormBaseParasite"/>
        </authorList>
    </citation>
    <scope>IDENTIFICATION</scope>
</reference>
<dbReference type="AlphaFoldDB" id="A0A914Q723"/>
<dbReference type="InterPro" id="IPR040676">
    <property type="entry name" value="DUF5641"/>
</dbReference>
<evidence type="ECO:0000313" key="2">
    <source>
        <dbReference type="Proteomes" id="UP000887578"/>
    </source>
</evidence>
<dbReference type="InterPro" id="IPR036397">
    <property type="entry name" value="RNaseH_sf"/>
</dbReference>
<sequence>MGIWLAAKLIIYVVNELKLDRSTKTILTDSLISYYWFQKWPKEVFVANRLKEVLEAGAECLFVPGKLNPADLGTRGISLEELRNSDCWWNGPEFLKKSREHWPKISETSVDRTAPKPILGDDFTQTIMALVSIGEAINTVNFQATCIDRTYALDQIWKKSINDEQSIDYFLKNDISWDFITERAPWKGGLYERLVALVKNSLKFCIGNKAINLNEFSALLCEIEATLNSRPLTYVHANDPFVIRPADFIYPSIDLTMPTNEYGDESTDPSYIPSNAAGGERLVEKYFKSLQLIDSFWKRWTQDYLNLLRERNNEQHKNARGAAQRVPVIGEYVLVSEADQPRGCWKIAKIIDCIKSSDEEIRSAEIEYLNGFKTRRAVNHLYPLEESAANLDISNTVNYYPFVNAEQP</sequence>
<dbReference type="GO" id="GO:0003676">
    <property type="term" value="F:nucleic acid binding"/>
    <property type="evidence" value="ECO:0007669"/>
    <property type="project" value="InterPro"/>
</dbReference>
<keyword evidence="2" id="KW-1185">Reference proteome</keyword>
<dbReference type="Gene3D" id="3.30.420.10">
    <property type="entry name" value="Ribonuclease H-like superfamily/Ribonuclease H"/>
    <property type="match status" value="1"/>
</dbReference>
<dbReference type="PANTHER" id="PTHR47331">
    <property type="entry name" value="PHD-TYPE DOMAIN-CONTAINING PROTEIN"/>
    <property type="match status" value="1"/>
</dbReference>
<proteinExistence type="predicted"/>
<accession>A0A914Q723</accession>
<dbReference type="Pfam" id="PF18701">
    <property type="entry name" value="DUF5641"/>
    <property type="match status" value="1"/>
</dbReference>
<evidence type="ECO:0000259" key="1">
    <source>
        <dbReference type="Pfam" id="PF18701"/>
    </source>
</evidence>
<organism evidence="2 3">
    <name type="scientific">Panagrolaimus davidi</name>
    <dbReference type="NCBI Taxonomy" id="227884"/>
    <lineage>
        <taxon>Eukaryota</taxon>
        <taxon>Metazoa</taxon>
        <taxon>Ecdysozoa</taxon>
        <taxon>Nematoda</taxon>
        <taxon>Chromadorea</taxon>
        <taxon>Rhabditida</taxon>
        <taxon>Tylenchina</taxon>
        <taxon>Panagrolaimomorpha</taxon>
        <taxon>Panagrolaimoidea</taxon>
        <taxon>Panagrolaimidae</taxon>
        <taxon>Panagrolaimus</taxon>
    </lineage>
</organism>
<dbReference type="WBParaSite" id="PDA_v2.g24821.t1">
    <property type="protein sequence ID" value="PDA_v2.g24821.t1"/>
    <property type="gene ID" value="PDA_v2.g24821"/>
</dbReference>
<dbReference type="Proteomes" id="UP000887578">
    <property type="component" value="Unplaced"/>
</dbReference>
<protein>
    <submittedName>
        <fullName evidence="3">DUF5641 domain-containing protein</fullName>
    </submittedName>
</protein>
<name>A0A914Q723_9BILA</name>
<feature type="domain" description="DUF5641" evidence="1">
    <location>
        <begin position="289"/>
        <end position="384"/>
    </location>
</feature>